<dbReference type="OMA" id="CHIFHIL"/>
<proteinExistence type="predicted"/>
<dbReference type="Pfam" id="PF13358">
    <property type="entry name" value="DDE_3"/>
    <property type="match status" value="1"/>
</dbReference>
<dbReference type="InterPro" id="IPR038717">
    <property type="entry name" value="Tc1-like_DDE_dom"/>
</dbReference>
<evidence type="ECO:0000313" key="2">
    <source>
        <dbReference type="EMBL" id="EGO02438.1"/>
    </source>
</evidence>
<dbReference type="PANTHER" id="PTHR46564:SF1">
    <property type="entry name" value="TRANSPOSASE"/>
    <property type="match status" value="1"/>
</dbReference>
<evidence type="ECO:0000259" key="1">
    <source>
        <dbReference type="Pfam" id="PF13358"/>
    </source>
</evidence>
<name>F8PLF6_SERL3</name>
<dbReference type="AlphaFoldDB" id="F8PLF6"/>
<dbReference type="PANTHER" id="PTHR46564">
    <property type="entry name" value="TRANSPOSASE"/>
    <property type="match status" value="1"/>
</dbReference>
<reference evidence="3" key="1">
    <citation type="journal article" date="2011" name="Science">
        <title>The plant cell wall-decomposing machinery underlies the functional diversity of forest fungi.</title>
        <authorList>
            <person name="Eastwood D.C."/>
            <person name="Floudas D."/>
            <person name="Binder M."/>
            <person name="Majcherczyk A."/>
            <person name="Schneider P."/>
            <person name="Aerts A."/>
            <person name="Asiegbu F.O."/>
            <person name="Baker S.E."/>
            <person name="Barry K."/>
            <person name="Bendiksby M."/>
            <person name="Blumentritt M."/>
            <person name="Coutinho P.M."/>
            <person name="Cullen D."/>
            <person name="de Vries R.P."/>
            <person name="Gathman A."/>
            <person name="Goodell B."/>
            <person name="Henrissat B."/>
            <person name="Ihrmark K."/>
            <person name="Kauserud H."/>
            <person name="Kohler A."/>
            <person name="LaButti K."/>
            <person name="Lapidus A."/>
            <person name="Lavin J.L."/>
            <person name="Lee Y.-H."/>
            <person name="Lindquist E."/>
            <person name="Lilly W."/>
            <person name="Lucas S."/>
            <person name="Morin E."/>
            <person name="Murat C."/>
            <person name="Oguiza J.A."/>
            <person name="Park J."/>
            <person name="Pisabarro A.G."/>
            <person name="Riley R."/>
            <person name="Rosling A."/>
            <person name="Salamov A."/>
            <person name="Schmidt O."/>
            <person name="Schmutz J."/>
            <person name="Skrede I."/>
            <person name="Stenlid J."/>
            <person name="Wiebenga A."/>
            <person name="Xie X."/>
            <person name="Kuees U."/>
            <person name="Hibbett D.S."/>
            <person name="Hoffmeister D."/>
            <person name="Hoegberg N."/>
            <person name="Martin F."/>
            <person name="Grigoriev I.V."/>
            <person name="Watkinson S.C."/>
        </authorList>
    </citation>
    <scope>NUCLEOTIDE SEQUENCE [LARGE SCALE GENOMIC DNA]</scope>
    <source>
        <strain evidence="3">strain S7.3</strain>
    </source>
</reference>
<dbReference type="HOGENOM" id="CLU_056788_1_6_1"/>
<dbReference type="STRING" id="936435.F8PLF6"/>
<protein>
    <recommendedName>
        <fullName evidence="1">Tc1-like transposase DDE domain-containing protein</fullName>
    </recommendedName>
</protein>
<dbReference type="Gene3D" id="3.30.420.10">
    <property type="entry name" value="Ribonuclease H-like superfamily/Ribonuclease H"/>
    <property type="match status" value="1"/>
</dbReference>
<accession>F8PLF6</accession>
<sequence length="188" mass="21551">DICNIFGIFERSLCHWQANQEAFGSVAPPMYPTQGRPYILGANQAKRIYLLLEDTPEMYLDKIQDWLALAHDVHILKTALFEHIRDVGLTYKVLQKAAAERDKIWRKEWLKDINTHFTASHLVAALTLNRYLAINIVHGSVNGEDFFDFIVNDVLSVMNPYPQDKSIIILDNCAIHKMNAVREVVESV</sequence>
<dbReference type="InParanoid" id="F8PLF6"/>
<keyword evidence="3" id="KW-1185">Reference proteome</keyword>
<dbReference type="Proteomes" id="UP000008063">
    <property type="component" value="Unassembled WGS sequence"/>
</dbReference>
<dbReference type="EMBL" id="GL945476">
    <property type="protein sequence ID" value="EGO02438.1"/>
    <property type="molecule type" value="Genomic_DNA"/>
</dbReference>
<dbReference type="OrthoDB" id="3255572at2759"/>
<feature type="non-terminal residue" evidence="2">
    <location>
        <position position="1"/>
    </location>
</feature>
<dbReference type="InterPro" id="IPR036397">
    <property type="entry name" value="RNaseH_sf"/>
</dbReference>
<dbReference type="GO" id="GO:0003676">
    <property type="term" value="F:nucleic acid binding"/>
    <property type="evidence" value="ECO:0007669"/>
    <property type="project" value="InterPro"/>
</dbReference>
<feature type="domain" description="Tc1-like transposase DDE" evidence="1">
    <location>
        <begin position="120"/>
        <end position="187"/>
    </location>
</feature>
<evidence type="ECO:0000313" key="3">
    <source>
        <dbReference type="Proteomes" id="UP000008063"/>
    </source>
</evidence>
<gene>
    <name evidence="2" type="ORF">SERLA73DRAFT_35899</name>
</gene>
<feature type="non-terminal residue" evidence="2">
    <location>
        <position position="188"/>
    </location>
</feature>
<organism evidence="3">
    <name type="scientific">Serpula lacrymans var. lacrymans (strain S7.3)</name>
    <name type="common">Dry rot fungus</name>
    <dbReference type="NCBI Taxonomy" id="936435"/>
    <lineage>
        <taxon>Eukaryota</taxon>
        <taxon>Fungi</taxon>
        <taxon>Dikarya</taxon>
        <taxon>Basidiomycota</taxon>
        <taxon>Agaricomycotina</taxon>
        <taxon>Agaricomycetes</taxon>
        <taxon>Agaricomycetidae</taxon>
        <taxon>Boletales</taxon>
        <taxon>Coniophorineae</taxon>
        <taxon>Serpulaceae</taxon>
        <taxon>Serpula</taxon>
    </lineage>
</organism>
<dbReference type="eggNOG" id="ENOG502RCPU">
    <property type="taxonomic scope" value="Eukaryota"/>
</dbReference>